<feature type="domain" description="EamA" evidence="7">
    <location>
        <begin position="2"/>
        <end position="134"/>
    </location>
</feature>
<reference evidence="8 9" key="1">
    <citation type="journal article" date="2010" name="J. Bacteriol.">
        <title>Genome sequences of Oceanicola granulosus HTCC2516(T) and Oceanicola batsensis HTCC2597(TDelta).</title>
        <authorList>
            <person name="Thrash J.C."/>
            <person name="Cho J.C."/>
            <person name="Vergin K.L."/>
            <person name="Giovannoni S.J."/>
        </authorList>
    </citation>
    <scope>NUCLEOTIDE SEQUENCE [LARGE SCALE GENOMIC DNA]</scope>
    <source>
        <strain evidence="9">ATCC BAA-863 / DSM 15984 / KCTC 12145 / HTCC2597</strain>
    </source>
</reference>
<feature type="domain" description="EamA" evidence="7">
    <location>
        <begin position="149"/>
        <end position="273"/>
    </location>
</feature>
<dbReference type="InterPro" id="IPR037185">
    <property type="entry name" value="EmrE-like"/>
</dbReference>
<evidence type="ECO:0000256" key="1">
    <source>
        <dbReference type="ARBA" id="ARBA00004141"/>
    </source>
</evidence>
<gene>
    <name evidence="8" type="ORF">OB2597_08394</name>
</gene>
<dbReference type="AlphaFoldDB" id="A3TUF1"/>
<evidence type="ECO:0000256" key="3">
    <source>
        <dbReference type="ARBA" id="ARBA00022692"/>
    </source>
</evidence>
<evidence type="ECO:0000256" key="5">
    <source>
        <dbReference type="ARBA" id="ARBA00023136"/>
    </source>
</evidence>
<evidence type="ECO:0000256" key="2">
    <source>
        <dbReference type="ARBA" id="ARBA00009853"/>
    </source>
</evidence>
<dbReference type="Pfam" id="PF00892">
    <property type="entry name" value="EamA"/>
    <property type="match status" value="2"/>
</dbReference>
<name>A3TUF1_PSEBH</name>
<evidence type="ECO:0000256" key="6">
    <source>
        <dbReference type="SAM" id="Phobius"/>
    </source>
</evidence>
<accession>A3TUF1</accession>
<feature type="transmembrane region" description="Helical" evidence="6">
    <location>
        <begin position="94"/>
        <end position="111"/>
    </location>
</feature>
<feature type="transmembrane region" description="Helical" evidence="6">
    <location>
        <begin position="174"/>
        <end position="196"/>
    </location>
</feature>
<keyword evidence="4 6" id="KW-1133">Transmembrane helix</keyword>
<dbReference type="RefSeq" id="WP_009805902.1">
    <property type="nucleotide sequence ID" value="NZ_CH724131.1"/>
</dbReference>
<dbReference type="STRING" id="252305.OB2597_08394"/>
<keyword evidence="9" id="KW-1185">Reference proteome</keyword>
<feature type="transmembrane region" description="Helical" evidence="6">
    <location>
        <begin position="143"/>
        <end position="162"/>
    </location>
</feature>
<comment type="similarity">
    <text evidence="2">Belongs to the drug/metabolite transporter (DMT) superfamily. 10 TMS drug/metabolite exporter (DME) (TC 2.A.7.3) family.</text>
</comment>
<keyword evidence="3 6" id="KW-0812">Transmembrane</keyword>
<dbReference type="InterPro" id="IPR000620">
    <property type="entry name" value="EamA_dom"/>
</dbReference>
<comment type="subcellular location">
    <subcellularLocation>
        <location evidence="1">Membrane</location>
        <topology evidence="1">Multi-pass membrane protein</topology>
    </subcellularLocation>
</comment>
<dbReference type="SUPFAM" id="SSF103481">
    <property type="entry name" value="Multidrug resistance efflux transporter EmrE"/>
    <property type="match status" value="2"/>
</dbReference>
<feature type="transmembrane region" description="Helical" evidence="6">
    <location>
        <begin position="35"/>
        <end position="58"/>
    </location>
</feature>
<dbReference type="eggNOG" id="COG0697">
    <property type="taxonomic scope" value="Bacteria"/>
</dbReference>
<organism evidence="8 9">
    <name type="scientific">Pseudooceanicola batsensis (strain ATCC BAA-863 / DSM 15984 / KCTC 12145 / HTCC2597)</name>
    <name type="common">Oceanicola batsensis</name>
    <dbReference type="NCBI Taxonomy" id="252305"/>
    <lineage>
        <taxon>Bacteria</taxon>
        <taxon>Pseudomonadati</taxon>
        <taxon>Pseudomonadota</taxon>
        <taxon>Alphaproteobacteria</taxon>
        <taxon>Rhodobacterales</taxon>
        <taxon>Paracoccaceae</taxon>
        <taxon>Pseudooceanicola</taxon>
    </lineage>
</organism>
<dbReference type="EMBL" id="AAMO01000002">
    <property type="protein sequence ID" value="EAQ04147.1"/>
    <property type="molecule type" value="Genomic_DNA"/>
</dbReference>
<feature type="transmembrane region" description="Helical" evidence="6">
    <location>
        <begin position="70"/>
        <end position="88"/>
    </location>
</feature>
<feature type="transmembrane region" description="Helical" evidence="6">
    <location>
        <begin position="120"/>
        <end position="137"/>
    </location>
</feature>
<feature type="transmembrane region" description="Helical" evidence="6">
    <location>
        <begin position="256"/>
        <end position="274"/>
    </location>
</feature>
<feature type="transmembrane region" description="Helical" evidence="6">
    <location>
        <begin position="202"/>
        <end position="223"/>
    </location>
</feature>
<evidence type="ECO:0000256" key="4">
    <source>
        <dbReference type="ARBA" id="ARBA00022989"/>
    </source>
</evidence>
<evidence type="ECO:0000259" key="7">
    <source>
        <dbReference type="Pfam" id="PF00892"/>
    </source>
</evidence>
<dbReference type="Proteomes" id="UP000004318">
    <property type="component" value="Unassembled WGS sequence"/>
</dbReference>
<dbReference type="PANTHER" id="PTHR22911">
    <property type="entry name" value="ACYL-MALONYL CONDENSING ENZYME-RELATED"/>
    <property type="match status" value="1"/>
</dbReference>
<dbReference type="GO" id="GO:0016020">
    <property type="term" value="C:membrane"/>
    <property type="evidence" value="ECO:0007669"/>
    <property type="project" value="UniProtKB-SubCell"/>
</dbReference>
<evidence type="ECO:0000313" key="8">
    <source>
        <dbReference type="EMBL" id="EAQ04147.1"/>
    </source>
</evidence>
<sequence>MTGILLMCTGVACLCINDAIAKTLAVHYAPVQILFLRNLLALPGALVIAVAMGGTAALRSYRPMAHVLRGALWLGAAALFFTSLRHLGLAEATTLIFAAPVFITALSAMWLREEVGWRRWSAVLVGFAGVLVVVRPGSDAFQAASVLPVAAAVLYAVLMIGARWVDPRESVWTLMLYLVGAGALLAGLVSPFFWTPVRGEDAALFIAIAIFGTAGITMMTQAFRFAPAPVVAPFDYTALLWATALGWLVWRDVPDLATYLGAGIIAASGLFIVFRERAAEDRGAGRDS</sequence>
<evidence type="ECO:0000313" key="9">
    <source>
        <dbReference type="Proteomes" id="UP000004318"/>
    </source>
</evidence>
<keyword evidence="5 6" id="KW-0472">Membrane</keyword>
<proteinExistence type="inferred from homology"/>
<protein>
    <submittedName>
        <fullName evidence="8">Putative membrane protein</fullName>
    </submittedName>
</protein>
<dbReference type="PANTHER" id="PTHR22911:SF6">
    <property type="entry name" value="SOLUTE CARRIER FAMILY 35 MEMBER G1"/>
    <property type="match status" value="1"/>
</dbReference>
<dbReference type="HOGENOM" id="CLU_032828_2_3_5"/>
<comment type="caution">
    <text evidence="8">The sequence shown here is derived from an EMBL/GenBank/DDBJ whole genome shotgun (WGS) entry which is preliminary data.</text>
</comment>